<sequence length="157" mass="18332">ECRVCKQAFVSKNALQKHLKKTGHNKRDASSQDTPRTAKAPLAHRITTSTAKIPLANCITKDEPGLAVRGCADGPAQYHYNKENFDVIDPSPCAVYDRYFDTKRQFFSHLLGARRHWRDVRYVLKRKRERENEVTVDVEMEDERLAKWMRKDMIRQD</sequence>
<gene>
    <name evidence="4" type="ORF">EK21DRAFT_29323</name>
</gene>
<keyword evidence="1" id="KW-0862">Zinc</keyword>
<proteinExistence type="predicted"/>
<protein>
    <recommendedName>
        <fullName evidence="3">C2H2-type domain-containing protein</fullName>
    </recommendedName>
</protein>
<dbReference type="Proteomes" id="UP000799777">
    <property type="component" value="Unassembled WGS sequence"/>
</dbReference>
<dbReference type="PROSITE" id="PS00028">
    <property type="entry name" value="ZINC_FINGER_C2H2_1"/>
    <property type="match status" value="1"/>
</dbReference>
<keyword evidence="1" id="KW-0479">Metal-binding</keyword>
<dbReference type="SUPFAM" id="SSF57667">
    <property type="entry name" value="beta-beta-alpha zinc fingers"/>
    <property type="match status" value="1"/>
</dbReference>
<name>A0A9P4H6N7_9PLEO</name>
<keyword evidence="5" id="KW-1185">Reference proteome</keyword>
<evidence type="ECO:0000313" key="5">
    <source>
        <dbReference type="Proteomes" id="UP000799777"/>
    </source>
</evidence>
<evidence type="ECO:0000256" key="2">
    <source>
        <dbReference type="SAM" id="MobiDB-lite"/>
    </source>
</evidence>
<evidence type="ECO:0000256" key="1">
    <source>
        <dbReference type="PROSITE-ProRule" id="PRU00042"/>
    </source>
</evidence>
<dbReference type="PROSITE" id="PS50157">
    <property type="entry name" value="ZINC_FINGER_C2H2_2"/>
    <property type="match status" value="1"/>
</dbReference>
<dbReference type="OrthoDB" id="310217at2759"/>
<dbReference type="AlphaFoldDB" id="A0A9P4H6N7"/>
<dbReference type="GO" id="GO:0008270">
    <property type="term" value="F:zinc ion binding"/>
    <property type="evidence" value="ECO:0007669"/>
    <property type="project" value="UniProtKB-KW"/>
</dbReference>
<reference evidence="4" key="1">
    <citation type="journal article" date="2020" name="Stud. Mycol.">
        <title>101 Dothideomycetes genomes: a test case for predicting lifestyles and emergence of pathogens.</title>
        <authorList>
            <person name="Haridas S."/>
            <person name="Albert R."/>
            <person name="Binder M."/>
            <person name="Bloem J."/>
            <person name="Labutti K."/>
            <person name="Salamov A."/>
            <person name="Andreopoulos B."/>
            <person name="Baker S."/>
            <person name="Barry K."/>
            <person name="Bills G."/>
            <person name="Bluhm B."/>
            <person name="Cannon C."/>
            <person name="Castanera R."/>
            <person name="Culley D."/>
            <person name="Daum C."/>
            <person name="Ezra D."/>
            <person name="Gonzalez J."/>
            <person name="Henrissat B."/>
            <person name="Kuo A."/>
            <person name="Liang C."/>
            <person name="Lipzen A."/>
            <person name="Lutzoni F."/>
            <person name="Magnuson J."/>
            <person name="Mondo S."/>
            <person name="Nolan M."/>
            <person name="Ohm R."/>
            <person name="Pangilinan J."/>
            <person name="Park H.-J."/>
            <person name="Ramirez L."/>
            <person name="Alfaro M."/>
            <person name="Sun H."/>
            <person name="Tritt A."/>
            <person name="Yoshinaga Y."/>
            <person name="Zwiers L.-H."/>
            <person name="Turgeon B."/>
            <person name="Goodwin S."/>
            <person name="Spatafora J."/>
            <person name="Crous P."/>
            <person name="Grigoriev I."/>
        </authorList>
    </citation>
    <scope>NUCLEOTIDE SEQUENCE</scope>
    <source>
        <strain evidence="4">CBS 110217</strain>
    </source>
</reference>
<dbReference type="InterPro" id="IPR036236">
    <property type="entry name" value="Znf_C2H2_sf"/>
</dbReference>
<feature type="domain" description="C2H2-type" evidence="3">
    <location>
        <begin position="1"/>
        <end position="29"/>
    </location>
</feature>
<organism evidence="4 5">
    <name type="scientific">Setomelanomma holmii</name>
    <dbReference type="NCBI Taxonomy" id="210430"/>
    <lineage>
        <taxon>Eukaryota</taxon>
        <taxon>Fungi</taxon>
        <taxon>Dikarya</taxon>
        <taxon>Ascomycota</taxon>
        <taxon>Pezizomycotina</taxon>
        <taxon>Dothideomycetes</taxon>
        <taxon>Pleosporomycetidae</taxon>
        <taxon>Pleosporales</taxon>
        <taxon>Pleosporineae</taxon>
        <taxon>Phaeosphaeriaceae</taxon>
        <taxon>Setomelanomma</taxon>
    </lineage>
</organism>
<keyword evidence="1" id="KW-0863">Zinc-finger</keyword>
<feature type="non-terminal residue" evidence="4">
    <location>
        <position position="157"/>
    </location>
</feature>
<evidence type="ECO:0000259" key="3">
    <source>
        <dbReference type="PROSITE" id="PS50157"/>
    </source>
</evidence>
<dbReference type="EMBL" id="ML978210">
    <property type="protein sequence ID" value="KAF2028660.1"/>
    <property type="molecule type" value="Genomic_DNA"/>
</dbReference>
<feature type="region of interest" description="Disordered" evidence="2">
    <location>
        <begin position="19"/>
        <end position="39"/>
    </location>
</feature>
<evidence type="ECO:0000313" key="4">
    <source>
        <dbReference type="EMBL" id="KAF2028660.1"/>
    </source>
</evidence>
<accession>A0A9P4H6N7</accession>
<dbReference type="InterPro" id="IPR013087">
    <property type="entry name" value="Znf_C2H2_type"/>
</dbReference>
<feature type="non-terminal residue" evidence="4">
    <location>
        <position position="1"/>
    </location>
</feature>
<comment type="caution">
    <text evidence="4">The sequence shown here is derived from an EMBL/GenBank/DDBJ whole genome shotgun (WGS) entry which is preliminary data.</text>
</comment>